<dbReference type="EMBL" id="JAVDSG010000001">
    <property type="protein sequence ID" value="MDR6593517.1"/>
    <property type="molecule type" value="Genomic_DNA"/>
</dbReference>
<gene>
    <name evidence="2" type="ORF">J2S66_001901</name>
</gene>
<keyword evidence="3" id="KW-1185">Reference proteome</keyword>
<name>A0ABU1PS95_9PSEU</name>
<feature type="region of interest" description="Disordered" evidence="1">
    <location>
        <begin position="259"/>
        <end position="282"/>
    </location>
</feature>
<accession>A0ABU1PS95</accession>
<sequence length="405" mass="43646">MTLAHRVLGAPARTLWTILRTTPCPDLGLGAVRAVLPEHAPAGVDAAPAELAATGLLHRGGPPDAARFRVPDALRIERTADLEVTAAHLHVVEHHTARSAQASEAGESAFREPPGTTRSLPDRVAAGAWVEVEYGTVMACQRLAADLGYDDLVWGIGERLWIPLYSAGLFDAVLDSRRPAAAAAPRLEHPYASAARSRICWALLRPGRHDESVRAGEQAPALTVVFDHSRPNTMAWSQPERAHHSTGAPDLALNCPERAEAEDTSPMATGRRRRHRGEVRRTTGDLAEAESDFRIALELIGSTPRPRLPETTRVLVLLAEALVEQHRAREAVEESGEAVSLRAPDADALYLAEVAPHLGHALLACDDRAAAATGYLRAAGLFDRAGHPQRVDDARTRHHAIGRAK</sequence>
<feature type="region of interest" description="Disordered" evidence="1">
    <location>
        <begin position="96"/>
        <end position="121"/>
    </location>
</feature>
<dbReference type="Proteomes" id="UP001268819">
    <property type="component" value="Unassembled WGS sequence"/>
</dbReference>
<protein>
    <submittedName>
        <fullName evidence="2">Tetratricopeptide (TPR) repeat protein</fullName>
    </submittedName>
</protein>
<evidence type="ECO:0000256" key="1">
    <source>
        <dbReference type="SAM" id="MobiDB-lite"/>
    </source>
</evidence>
<organism evidence="2 3">
    <name type="scientific">Saccharothrix longispora</name>
    <dbReference type="NCBI Taxonomy" id="33920"/>
    <lineage>
        <taxon>Bacteria</taxon>
        <taxon>Bacillati</taxon>
        <taxon>Actinomycetota</taxon>
        <taxon>Actinomycetes</taxon>
        <taxon>Pseudonocardiales</taxon>
        <taxon>Pseudonocardiaceae</taxon>
        <taxon>Saccharothrix</taxon>
    </lineage>
</organism>
<evidence type="ECO:0000313" key="2">
    <source>
        <dbReference type="EMBL" id="MDR6593517.1"/>
    </source>
</evidence>
<dbReference type="SUPFAM" id="SSF48452">
    <property type="entry name" value="TPR-like"/>
    <property type="match status" value="1"/>
</dbReference>
<proteinExistence type="predicted"/>
<dbReference type="InterPro" id="IPR011990">
    <property type="entry name" value="TPR-like_helical_dom_sf"/>
</dbReference>
<reference evidence="2 3" key="1">
    <citation type="submission" date="2023-07" db="EMBL/GenBank/DDBJ databases">
        <title>Sequencing the genomes of 1000 actinobacteria strains.</title>
        <authorList>
            <person name="Klenk H.-P."/>
        </authorList>
    </citation>
    <scope>NUCLEOTIDE SEQUENCE [LARGE SCALE GENOMIC DNA]</scope>
    <source>
        <strain evidence="2 3">DSM 43749</strain>
    </source>
</reference>
<dbReference type="Gene3D" id="1.25.40.10">
    <property type="entry name" value="Tetratricopeptide repeat domain"/>
    <property type="match status" value="1"/>
</dbReference>
<evidence type="ECO:0000313" key="3">
    <source>
        <dbReference type="Proteomes" id="UP001268819"/>
    </source>
</evidence>
<comment type="caution">
    <text evidence="2">The sequence shown here is derived from an EMBL/GenBank/DDBJ whole genome shotgun (WGS) entry which is preliminary data.</text>
</comment>
<dbReference type="RefSeq" id="WP_310306300.1">
    <property type="nucleotide sequence ID" value="NZ_BAAAXB010000001.1"/>
</dbReference>